<evidence type="ECO:0000256" key="1">
    <source>
        <dbReference type="ARBA" id="ARBA00007381"/>
    </source>
</evidence>
<gene>
    <name evidence="7 10" type="primary">dnaK</name>
    <name evidence="10" type="ORF">AMJ52_00540</name>
</gene>
<dbReference type="SUPFAM" id="SSF100934">
    <property type="entry name" value="Heat shock protein 70kD (HSP70), C-terminal subdomain"/>
    <property type="match status" value="1"/>
</dbReference>
<dbReference type="Gene3D" id="2.60.34.10">
    <property type="entry name" value="Substrate Binding Domain Of DNAk, Chain A, domain 1"/>
    <property type="match status" value="1"/>
</dbReference>
<dbReference type="GO" id="GO:0051082">
    <property type="term" value="F:unfolded protein binding"/>
    <property type="evidence" value="ECO:0007669"/>
    <property type="project" value="InterPro"/>
</dbReference>
<dbReference type="InterPro" id="IPR029047">
    <property type="entry name" value="HSP70_peptide-bd_sf"/>
</dbReference>
<dbReference type="PRINTS" id="PR00301">
    <property type="entry name" value="HEATSHOCK70"/>
</dbReference>
<evidence type="ECO:0000256" key="7">
    <source>
        <dbReference type="HAMAP-Rule" id="MF_00332"/>
    </source>
</evidence>
<proteinExistence type="evidence at transcript level"/>
<dbReference type="PATRIC" id="fig|1703772.3.peg.1864"/>
<dbReference type="PANTHER" id="PTHR19375">
    <property type="entry name" value="HEAT SHOCK PROTEIN 70KDA"/>
    <property type="match status" value="1"/>
</dbReference>
<dbReference type="HAMAP" id="MF_00332">
    <property type="entry name" value="DnaK"/>
    <property type="match status" value="1"/>
</dbReference>
<dbReference type="SUPFAM" id="SSF100920">
    <property type="entry name" value="Heat shock protein 70kD (HSP70), peptide-binding domain"/>
    <property type="match status" value="1"/>
</dbReference>
<dbReference type="NCBIfam" id="NF003520">
    <property type="entry name" value="PRK05183.1"/>
    <property type="match status" value="1"/>
</dbReference>
<dbReference type="InterPro" id="IPR043129">
    <property type="entry name" value="ATPase_NBD"/>
</dbReference>
<dbReference type="EMBL" id="LJNI01000004">
    <property type="protein sequence ID" value="KPJ74431.1"/>
    <property type="molecule type" value="Genomic_DNA"/>
</dbReference>
<dbReference type="SUPFAM" id="SSF53067">
    <property type="entry name" value="Actin-like ATPase domain"/>
    <property type="match status" value="2"/>
</dbReference>
<accession>A0A0S7YIS1</accession>
<dbReference type="Proteomes" id="UP000051012">
    <property type="component" value="Unassembled WGS sequence"/>
</dbReference>
<dbReference type="FunFam" id="3.90.640.10:FF:000003">
    <property type="entry name" value="Molecular chaperone DnaK"/>
    <property type="match status" value="1"/>
</dbReference>
<keyword evidence="5 7" id="KW-0346">Stress response</keyword>
<evidence type="ECO:0000313" key="10">
    <source>
        <dbReference type="EMBL" id="KPJ74431.1"/>
    </source>
</evidence>
<evidence type="ECO:0000256" key="6">
    <source>
        <dbReference type="ARBA" id="ARBA00023186"/>
    </source>
</evidence>
<keyword evidence="2 7" id="KW-0597">Phosphoprotein</keyword>
<comment type="caution">
    <text evidence="10">The sequence shown here is derived from an EMBL/GenBank/DDBJ whole genome shotgun (WGS) entry which is preliminary data.</text>
</comment>
<dbReference type="AlphaFoldDB" id="A0A0S7YIS1"/>
<evidence type="ECO:0000256" key="5">
    <source>
        <dbReference type="ARBA" id="ARBA00023016"/>
    </source>
</evidence>
<dbReference type="InterPro" id="IPR013126">
    <property type="entry name" value="Hsp_70_fam"/>
</dbReference>
<evidence type="ECO:0000256" key="2">
    <source>
        <dbReference type="ARBA" id="ARBA00022553"/>
    </source>
</evidence>
<evidence type="ECO:0000313" key="11">
    <source>
        <dbReference type="Proteomes" id="UP000051012"/>
    </source>
</evidence>
<dbReference type="InterPro" id="IPR029048">
    <property type="entry name" value="HSP70_C_sf"/>
</dbReference>
<keyword evidence="3 7" id="KW-0547">Nucleotide-binding</keyword>
<dbReference type="Gene3D" id="3.30.420.40">
    <property type="match status" value="2"/>
</dbReference>
<feature type="modified residue" description="Phosphothreonine; by autocatalysis" evidence="7">
    <location>
        <position position="196"/>
    </location>
</feature>
<evidence type="ECO:0000256" key="3">
    <source>
        <dbReference type="ARBA" id="ARBA00022741"/>
    </source>
</evidence>
<dbReference type="FunFam" id="2.60.34.10:FF:000014">
    <property type="entry name" value="Chaperone protein DnaK HSP70"/>
    <property type="match status" value="1"/>
</dbReference>
<feature type="region of interest" description="Disordered" evidence="9">
    <location>
        <begin position="597"/>
        <end position="635"/>
    </location>
</feature>
<name>A0A0S7YIS1_UNCT6</name>
<evidence type="ECO:0000256" key="9">
    <source>
        <dbReference type="SAM" id="MobiDB-lite"/>
    </source>
</evidence>
<comment type="function">
    <text evidence="7">Acts as a chaperone.</text>
</comment>
<dbReference type="CDD" id="cd10234">
    <property type="entry name" value="ASKHA_NBD_HSP70_DnaK-like"/>
    <property type="match status" value="1"/>
</dbReference>
<keyword evidence="6 7" id="KW-0143">Chaperone</keyword>
<dbReference type="Pfam" id="PF00012">
    <property type="entry name" value="HSP70"/>
    <property type="match status" value="1"/>
</dbReference>
<organism evidence="10 11">
    <name type="scientific">candidate division TA06 bacterium DG_78</name>
    <dbReference type="NCBI Taxonomy" id="1703772"/>
    <lineage>
        <taxon>Bacteria</taxon>
        <taxon>Bacteria division TA06</taxon>
    </lineage>
</organism>
<dbReference type="NCBIfam" id="NF001413">
    <property type="entry name" value="PRK00290.1"/>
    <property type="match status" value="1"/>
</dbReference>
<dbReference type="FunFam" id="3.30.420.40:FF:000004">
    <property type="entry name" value="Molecular chaperone DnaK"/>
    <property type="match status" value="1"/>
</dbReference>
<dbReference type="InterPro" id="IPR018181">
    <property type="entry name" value="Heat_shock_70_CS"/>
</dbReference>
<dbReference type="NCBIfam" id="TIGR02350">
    <property type="entry name" value="prok_dnaK"/>
    <property type="match status" value="1"/>
</dbReference>
<evidence type="ECO:0000256" key="8">
    <source>
        <dbReference type="RuleBase" id="RU003322"/>
    </source>
</evidence>
<dbReference type="Gene3D" id="1.20.1270.10">
    <property type="match status" value="1"/>
</dbReference>
<dbReference type="FunFam" id="3.30.30.30:FF:000005">
    <property type="entry name" value="Heat shock protein ssb1"/>
    <property type="match status" value="1"/>
</dbReference>
<evidence type="ECO:0000256" key="4">
    <source>
        <dbReference type="ARBA" id="ARBA00022840"/>
    </source>
</evidence>
<comment type="similarity">
    <text evidence="1 7 8">Belongs to the heat shock protein 70 family.</text>
</comment>
<protein>
    <recommendedName>
        <fullName evidence="7">Chaperone protein DnaK</fullName>
    </recommendedName>
    <alternativeName>
        <fullName evidence="7">HSP70</fullName>
    </alternativeName>
    <alternativeName>
        <fullName evidence="7">Heat shock 70 kDa protein</fullName>
    </alternativeName>
    <alternativeName>
        <fullName evidence="7">Heat shock protein 70</fullName>
    </alternativeName>
</protein>
<dbReference type="InterPro" id="IPR012725">
    <property type="entry name" value="Chaperone_DnaK"/>
</dbReference>
<dbReference type="FunFam" id="1.20.1270.10:FF:000001">
    <property type="entry name" value="Molecular chaperone DnaK"/>
    <property type="match status" value="1"/>
</dbReference>
<dbReference type="PROSITE" id="PS00297">
    <property type="entry name" value="HSP70_1"/>
    <property type="match status" value="1"/>
</dbReference>
<feature type="compositionally biased region" description="Basic and acidic residues" evidence="9">
    <location>
        <begin position="612"/>
        <end position="635"/>
    </location>
</feature>
<dbReference type="PROSITE" id="PS01036">
    <property type="entry name" value="HSP70_3"/>
    <property type="match status" value="1"/>
</dbReference>
<sequence>MPKIIGIDLGTTNSCVAVMQGGQPVVIPNPEGGRTTPSVVAFTKTGERLVGPLAKRQAITNPENTVYSMKRFMGRRFREVTKEIARFPFKVMEHDNGDAWVKAGGKEYSPPEISAMILQYLRQSAEAFLGEKVTQAVITVPAYFNDSQRQATKDAGRIAGLEVMRIVNEPTASSLAYGLEKKKSEKIAVYDFGGGTFDISILEISEELVEVIATNGDTHLGGDDLDERIINYIAEEFMKEHDMDLRKDLTALQRMKEAAEKAKCELSSVMETTISLPFIASDKDKTPLHLEMKMTRAKLESLVEDLVKRSIPPCKQALTDAKLSPQDIDEIVLVGGQTRMPLVQKVVREFFGKAPHKGINPDEVVAVGAAIQAAVLGGEKKDILLLDVTPLTLGIETLGQVLTAIIPRNTTIPTKKSQIFTTAEDNQTAVTVHVLQGERPMAHQNRTLGKFDLYGIPPAPRGIPQIEVTFDIDADGILHVSAKDTATNKEQKIKITASSGLSKDEIDRMVRESEDHAAEDVKQKELIDVRNQADGVIYSVEKTLKDYGEKISFEDRSEIDKKLEELKSIKNGSDVDAIRKAIDDLQQSVYKLSEAVYRDASQKQPGGPQEPPKQEPKDEKGGADYRVVDEESDKG</sequence>
<dbReference type="GO" id="GO:0140662">
    <property type="term" value="F:ATP-dependent protein folding chaperone"/>
    <property type="evidence" value="ECO:0007669"/>
    <property type="project" value="InterPro"/>
</dbReference>
<dbReference type="Gene3D" id="3.90.640.10">
    <property type="entry name" value="Actin, Chain A, domain 4"/>
    <property type="match status" value="1"/>
</dbReference>
<dbReference type="PROSITE" id="PS00329">
    <property type="entry name" value="HSP70_2"/>
    <property type="match status" value="1"/>
</dbReference>
<keyword evidence="4 7" id="KW-0067">ATP-binding</keyword>
<reference evidence="10 11" key="1">
    <citation type="journal article" date="2015" name="Microbiome">
        <title>Genomic resolution of linkages in carbon, nitrogen, and sulfur cycling among widespread estuary sediment bacteria.</title>
        <authorList>
            <person name="Baker B.J."/>
            <person name="Lazar C.S."/>
            <person name="Teske A.P."/>
            <person name="Dick G.J."/>
        </authorList>
    </citation>
    <scope>NUCLEOTIDE SEQUENCE [LARGE SCALE GENOMIC DNA]</scope>
    <source>
        <strain evidence="10">DG_78</strain>
    </source>
</reference>
<dbReference type="GO" id="GO:0005524">
    <property type="term" value="F:ATP binding"/>
    <property type="evidence" value="ECO:0007669"/>
    <property type="project" value="UniProtKB-UniRule"/>
</dbReference>
<comment type="induction">
    <text evidence="7">By stress conditions e.g. heat shock.</text>
</comment>